<accession>A0ABZ1S9Y4</accession>
<proteinExistence type="predicted"/>
<feature type="coiled-coil region" evidence="1">
    <location>
        <begin position="298"/>
        <end position="351"/>
    </location>
</feature>
<evidence type="ECO:0000313" key="2">
    <source>
        <dbReference type="EMBL" id="WUP51260.1"/>
    </source>
</evidence>
<name>A0ABZ1S9Y4_9ACTN</name>
<keyword evidence="3" id="KW-1185">Reference proteome</keyword>
<protein>
    <submittedName>
        <fullName evidence="2">Tetratricopeptide repeat protein</fullName>
    </submittedName>
</protein>
<organism evidence="2 3">
    <name type="scientific">Micromonospora globbae</name>
    <dbReference type="NCBI Taxonomy" id="1894969"/>
    <lineage>
        <taxon>Bacteria</taxon>
        <taxon>Bacillati</taxon>
        <taxon>Actinomycetota</taxon>
        <taxon>Actinomycetes</taxon>
        <taxon>Micromonosporales</taxon>
        <taxon>Micromonosporaceae</taxon>
        <taxon>Micromonospora</taxon>
    </lineage>
</organism>
<reference evidence="2" key="1">
    <citation type="submission" date="2022-10" db="EMBL/GenBank/DDBJ databases">
        <title>The complete genomes of actinobacterial strains from the NBC collection.</title>
        <authorList>
            <person name="Joergensen T.S."/>
            <person name="Alvarez Arevalo M."/>
            <person name="Sterndorff E.B."/>
            <person name="Faurdal D."/>
            <person name="Vuksanovic O."/>
            <person name="Mourched A.-S."/>
            <person name="Charusanti P."/>
            <person name="Shaw S."/>
            <person name="Blin K."/>
            <person name="Weber T."/>
        </authorList>
    </citation>
    <scope>NUCLEOTIDE SEQUENCE</scope>
    <source>
        <strain evidence="2">NBC_00256</strain>
    </source>
</reference>
<dbReference type="EMBL" id="CP108084">
    <property type="protein sequence ID" value="WUP51260.1"/>
    <property type="molecule type" value="Genomic_DNA"/>
</dbReference>
<evidence type="ECO:0000256" key="1">
    <source>
        <dbReference type="SAM" id="Coils"/>
    </source>
</evidence>
<dbReference type="SUPFAM" id="SSF48452">
    <property type="entry name" value="TPR-like"/>
    <property type="match status" value="1"/>
</dbReference>
<dbReference type="RefSeq" id="WP_328852591.1">
    <property type="nucleotide sequence ID" value="NZ_CP108084.1"/>
</dbReference>
<keyword evidence="1" id="KW-0175">Coiled coil</keyword>
<dbReference type="SMART" id="SM00028">
    <property type="entry name" value="TPR"/>
    <property type="match status" value="3"/>
</dbReference>
<evidence type="ECO:0000313" key="3">
    <source>
        <dbReference type="Proteomes" id="UP001432190"/>
    </source>
</evidence>
<dbReference type="InterPro" id="IPR011990">
    <property type="entry name" value="TPR-like_helical_dom_sf"/>
</dbReference>
<sequence>MAAGWRSCWPSRPARHDARATAWVRGRRNRSYAASAQFVAFVDGLLFDRLVGAGALSTPEPGTPDSAHAEPAARRWETMTAEIGYGRRTSRSYGAVMIDGPSAPDDRADWLVERGRVDEAITILEARARNGDWRDVDRLTDLLLENGRVEEAEARWRAAIEAGLPGAYGGLADMLADAGRTEEAIAAWRAALEAGEPHARSRLAALLAKTGRVDEAVAAYRTAIAAGDATAGVGLAKVHARADQMEEAVHAYRSAIGTKGVPRWPLGVLLEKLGRSDEAVAAYRSAVDAGEEHVRVRLLAAQGRLEEATQLVRDLLAEPGHNPSYRQLGWLLAEQRRFEEIEAEAARLSGNLVGLSYLLAGARQSANYHVDCPSGCTGSTRVVRHLPGRWDDVRRA</sequence>
<dbReference type="Gene3D" id="1.25.40.10">
    <property type="entry name" value="Tetratricopeptide repeat domain"/>
    <property type="match status" value="3"/>
</dbReference>
<dbReference type="Proteomes" id="UP001432190">
    <property type="component" value="Chromosome"/>
</dbReference>
<dbReference type="PANTHER" id="PTHR12558:SF13">
    <property type="entry name" value="CELL DIVISION CYCLE PROTEIN 27 HOMOLOG"/>
    <property type="match status" value="1"/>
</dbReference>
<dbReference type="PANTHER" id="PTHR12558">
    <property type="entry name" value="CELL DIVISION CYCLE 16,23,27"/>
    <property type="match status" value="1"/>
</dbReference>
<gene>
    <name evidence="2" type="ORF">OG994_07090</name>
</gene>
<dbReference type="Pfam" id="PF13432">
    <property type="entry name" value="TPR_16"/>
    <property type="match status" value="3"/>
</dbReference>
<dbReference type="InterPro" id="IPR019734">
    <property type="entry name" value="TPR_rpt"/>
</dbReference>